<sequence length="1136" mass="122659">MGWGDPPIPWREFERRLSWRTRGDRGTGGTGGSDDSGGPGDPGTAPHGRDDGGVRELPAATRPTGGPAGGRHAVAWAELHCHSSFSFLDGASGPEALVAEAVRLGVEVMAITDHDGMYGAVKFALAARGTEVRTVFGAELSLGLSAPQTGVRDPEGEHLLVLARDPDGYRRLCSVISAAQLAGGAKGRPVYDLETLAAAHDGHWAVLTGCRKGAVPRALREHGPEAAERELARLAGMFGRGNVFVELTDHDQPGDDARNDLLHELGTRAGVGVVASGNVHYAAPADATLAQVLASVRARSSLDDMAAWLPANGTAHVRSGAEMAARLARFPGVRERTVELARACAFDFKVVAPNLPDWPVPEGLTEADWLRHLVAEGARDRYGPPDAETTPGAYAQIARELDVIERLGFPGYFLIVHDIVAFCRSEDILCQGRGSAANSAVCYALGITGVDAVRHGLLFERFLSPGRDGPPDIDLDIEHRRREEVIQYVYRKYGRDRTAQVANVISYRPKMALRDAARAFGHSPGQQDAWSHQAGPHEPPPPEAGVPAPVTAVAERMYELPRHLGIHSGGMVICDRPVGEVCPVEWARMPGRSVLQWDKDDCATAGLVKFDLLGLGMLSALHDTFDLVAEHHGRRYALHSIPPEDPLVYDMLCDADTVGVFQVESRAQMATLPRLRPRRFYDLVVEVALIRPGPIQGGSVHPYLRRRRGLEEATCPHELMERSLSRTLGVPLFQEQMMQLAVDCAGFTPDEADRLRQAMSAKRAPERIHQLRQRLLDGMAERGITEDVAEQVYDKILGFASFGFPESHAQSFAHLVYASAWLKRHFPAAFCAALLRNQPMGFYHPHTLIDDARRHGVVVRGVDVNASDADAALEPLPADPDHAGAQVAHAVEGTGNARVHPHAPDTRQPALRLGLSSVRDLNRDTAREIAAGRPYQDMEDLVRRVPLPAAALEALATAGAFGCFGLTRREALWAAGAAAQIRPGQLPGTTPGGTAPPLPEMTPIEETIADLWATGAAHTHPVAHLRAELDERGAVTAASLKDLPGETNVIVGGLVTHRQRPGTAGGVIFLNLEDETGMVNVICRPQVWERHKSIALRSSGLLVHGRLECHDGAINLTATRLRRLPVVAAGRSRDFR</sequence>
<dbReference type="Pfam" id="PF02811">
    <property type="entry name" value="PHP"/>
    <property type="match status" value="1"/>
</dbReference>
<keyword evidence="5 13" id="KW-0963">Cytoplasm</keyword>
<dbReference type="HAMAP" id="MF_01902">
    <property type="entry name" value="DNApol_error_prone"/>
    <property type="match status" value="1"/>
</dbReference>
<comment type="similarity">
    <text evidence="2 13">Belongs to the DNA polymerase type-C family. DnaE2 subfamily.</text>
</comment>
<evidence type="ECO:0000256" key="3">
    <source>
        <dbReference type="ARBA" id="ARBA00012417"/>
    </source>
</evidence>
<evidence type="ECO:0000256" key="5">
    <source>
        <dbReference type="ARBA" id="ARBA00022490"/>
    </source>
</evidence>
<dbReference type="RefSeq" id="WP_187247391.1">
    <property type="nucleotide sequence ID" value="NZ_BAAAOK010000001.1"/>
</dbReference>
<feature type="region of interest" description="Disordered" evidence="14">
    <location>
        <begin position="1"/>
        <end position="69"/>
    </location>
</feature>
<dbReference type="Gene3D" id="3.20.20.140">
    <property type="entry name" value="Metal-dependent hydrolases"/>
    <property type="match status" value="1"/>
</dbReference>
<dbReference type="PANTHER" id="PTHR32294">
    <property type="entry name" value="DNA POLYMERASE III SUBUNIT ALPHA"/>
    <property type="match status" value="1"/>
</dbReference>
<evidence type="ECO:0000256" key="13">
    <source>
        <dbReference type="HAMAP-Rule" id="MF_01902"/>
    </source>
</evidence>
<dbReference type="Proteomes" id="UP000805614">
    <property type="component" value="Unassembled WGS sequence"/>
</dbReference>
<evidence type="ECO:0000313" key="16">
    <source>
        <dbReference type="EMBL" id="MBC6470345.1"/>
    </source>
</evidence>
<keyword evidence="11 13" id="KW-0234">DNA repair</keyword>
<keyword evidence="7 13" id="KW-0548">Nucleotidyltransferase</keyword>
<dbReference type="InterPro" id="IPR023073">
    <property type="entry name" value="DnaE2"/>
</dbReference>
<evidence type="ECO:0000256" key="10">
    <source>
        <dbReference type="ARBA" id="ARBA00022932"/>
    </source>
</evidence>
<comment type="caution">
    <text evidence="16">The sequence shown here is derived from an EMBL/GenBank/DDBJ whole genome shotgun (WGS) entry which is preliminary data.</text>
</comment>
<dbReference type="InterPro" id="IPR029460">
    <property type="entry name" value="DNAPol_HHH"/>
</dbReference>
<accession>A0ABR7LZQ4</accession>
<comment type="function">
    <text evidence="13">DNA polymerase involved in damage-induced mutagenesis and translesion synthesis (TLS). It is not the major replicative DNA polymerase.</text>
</comment>
<proteinExistence type="inferred from homology"/>
<feature type="region of interest" description="Disordered" evidence="14">
    <location>
        <begin position="521"/>
        <end position="546"/>
    </location>
</feature>
<comment type="catalytic activity">
    <reaction evidence="12 13">
        <text>DNA(n) + a 2'-deoxyribonucleoside 5'-triphosphate = DNA(n+1) + diphosphate</text>
        <dbReference type="Rhea" id="RHEA:22508"/>
        <dbReference type="Rhea" id="RHEA-COMP:17339"/>
        <dbReference type="Rhea" id="RHEA-COMP:17340"/>
        <dbReference type="ChEBI" id="CHEBI:33019"/>
        <dbReference type="ChEBI" id="CHEBI:61560"/>
        <dbReference type="ChEBI" id="CHEBI:173112"/>
        <dbReference type="EC" id="2.7.7.7"/>
    </reaction>
</comment>
<dbReference type="InterPro" id="IPR004365">
    <property type="entry name" value="NA-bd_OB_tRNA"/>
</dbReference>
<evidence type="ECO:0000256" key="9">
    <source>
        <dbReference type="ARBA" id="ARBA00022763"/>
    </source>
</evidence>
<keyword evidence="10 13" id="KW-0239">DNA-directed DNA polymerase</keyword>
<dbReference type="InterPro" id="IPR016195">
    <property type="entry name" value="Pol/histidinol_Pase-like"/>
</dbReference>
<keyword evidence="6 13" id="KW-0808">Transferase</keyword>
<dbReference type="CDD" id="cd04485">
    <property type="entry name" value="DnaE_OBF"/>
    <property type="match status" value="1"/>
</dbReference>
<gene>
    <name evidence="13" type="primary">dnaE2</name>
    <name evidence="16" type="ORF">HKK74_33360</name>
</gene>
<feature type="compositionally biased region" description="Gly residues" evidence="14">
    <location>
        <begin position="26"/>
        <end position="41"/>
    </location>
</feature>
<evidence type="ECO:0000256" key="4">
    <source>
        <dbReference type="ARBA" id="ARBA00017273"/>
    </source>
</evidence>
<reference evidence="16 17" key="1">
    <citation type="submission" date="2020-06" db="EMBL/GenBank/DDBJ databases">
        <title>Actinomadura xiongansis sp. nov., isolated from soil of Baiyangdian.</title>
        <authorList>
            <person name="Zhang X."/>
        </authorList>
    </citation>
    <scope>NUCLEOTIDE SEQUENCE [LARGE SCALE GENOMIC DNA]</scope>
    <source>
        <strain evidence="16 17">HBUM206468</strain>
    </source>
</reference>
<dbReference type="SMART" id="SM00481">
    <property type="entry name" value="POLIIIAc"/>
    <property type="match status" value="1"/>
</dbReference>
<dbReference type="SUPFAM" id="SSF89550">
    <property type="entry name" value="PHP domain-like"/>
    <property type="match status" value="1"/>
</dbReference>
<feature type="compositionally biased region" description="Basic and acidic residues" evidence="14">
    <location>
        <begin position="11"/>
        <end position="25"/>
    </location>
</feature>
<keyword evidence="17" id="KW-1185">Reference proteome</keyword>
<comment type="subcellular location">
    <subcellularLocation>
        <location evidence="1 13">Cytoplasm</location>
    </subcellularLocation>
</comment>
<evidence type="ECO:0000256" key="6">
    <source>
        <dbReference type="ARBA" id="ARBA00022679"/>
    </source>
</evidence>
<evidence type="ECO:0000256" key="14">
    <source>
        <dbReference type="SAM" id="MobiDB-lite"/>
    </source>
</evidence>
<evidence type="ECO:0000259" key="15">
    <source>
        <dbReference type="SMART" id="SM00481"/>
    </source>
</evidence>
<dbReference type="NCBIfam" id="NF004225">
    <property type="entry name" value="PRK05672.1"/>
    <property type="match status" value="1"/>
</dbReference>
<evidence type="ECO:0000313" key="17">
    <source>
        <dbReference type="Proteomes" id="UP000805614"/>
    </source>
</evidence>
<dbReference type="Pfam" id="PF17657">
    <property type="entry name" value="DNA_pol3_finger"/>
    <property type="match status" value="1"/>
</dbReference>
<dbReference type="InterPro" id="IPR003141">
    <property type="entry name" value="Pol/His_phosphatase_N"/>
</dbReference>
<dbReference type="InterPro" id="IPR040982">
    <property type="entry name" value="DNA_pol3_finger"/>
</dbReference>
<organism evidence="16 17">
    <name type="scientific">Actinomadura alba</name>
    <dbReference type="NCBI Taxonomy" id="406431"/>
    <lineage>
        <taxon>Bacteria</taxon>
        <taxon>Bacillati</taxon>
        <taxon>Actinomycetota</taxon>
        <taxon>Actinomycetes</taxon>
        <taxon>Streptosporangiales</taxon>
        <taxon>Thermomonosporaceae</taxon>
        <taxon>Actinomadura</taxon>
    </lineage>
</organism>
<dbReference type="InterPro" id="IPR004805">
    <property type="entry name" value="DnaE2/DnaE/PolC"/>
</dbReference>
<evidence type="ECO:0000256" key="8">
    <source>
        <dbReference type="ARBA" id="ARBA00022705"/>
    </source>
</evidence>
<keyword evidence="9 13" id="KW-0227">DNA damage</keyword>
<dbReference type="Pfam" id="PF07733">
    <property type="entry name" value="DNA_pol3_alpha"/>
    <property type="match status" value="1"/>
</dbReference>
<evidence type="ECO:0000256" key="11">
    <source>
        <dbReference type="ARBA" id="ARBA00023204"/>
    </source>
</evidence>
<evidence type="ECO:0000256" key="1">
    <source>
        <dbReference type="ARBA" id="ARBA00004496"/>
    </source>
</evidence>
<keyword evidence="8 13" id="KW-0235">DNA replication</keyword>
<evidence type="ECO:0000256" key="2">
    <source>
        <dbReference type="ARBA" id="ARBA00007391"/>
    </source>
</evidence>
<dbReference type="PANTHER" id="PTHR32294:SF4">
    <property type="entry name" value="ERROR-PRONE DNA POLYMERASE"/>
    <property type="match status" value="1"/>
</dbReference>
<evidence type="ECO:0000256" key="12">
    <source>
        <dbReference type="ARBA" id="ARBA00049244"/>
    </source>
</evidence>
<feature type="domain" description="Polymerase/histidinol phosphatase N-terminal" evidence="15">
    <location>
        <begin position="77"/>
        <end position="144"/>
    </location>
</feature>
<dbReference type="EMBL" id="JABVEC010000040">
    <property type="protein sequence ID" value="MBC6470345.1"/>
    <property type="molecule type" value="Genomic_DNA"/>
</dbReference>
<dbReference type="Pfam" id="PF14579">
    <property type="entry name" value="HHH_6"/>
    <property type="match status" value="1"/>
</dbReference>
<dbReference type="InterPro" id="IPR004013">
    <property type="entry name" value="PHP_dom"/>
</dbReference>
<dbReference type="EC" id="2.7.7.7" evidence="3 13"/>
<evidence type="ECO:0000256" key="7">
    <source>
        <dbReference type="ARBA" id="ARBA00022695"/>
    </source>
</evidence>
<name>A0ABR7LZQ4_9ACTN</name>
<protein>
    <recommendedName>
        <fullName evidence="4 13">Error-prone DNA polymerase</fullName>
        <ecNumber evidence="3 13">2.7.7.7</ecNumber>
    </recommendedName>
</protein>
<dbReference type="InterPro" id="IPR011708">
    <property type="entry name" value="DNA_pol3_alpha_NTPase_dom"/>
</dbReference>
<dbReference type="Pfam" id="PF01336">
    <property type="entry name" value="tRNA_anti-codon"/>
    <property type="match status" value="1"/>
</dbReference>